<dbReference type="PANTHER" id="PTHR40765">
    <property type="entry name" value="ESX-2 SECRETION SYSTEM ATPASE ECCB2"/>
    <property type="match status" value="1"/>
</dbReference>
<dbReference type="GO" id="GO:0005576">
    <property type="term" value="C:extracellular region"/>
    <property type="evidence" value="ECO:0007669"/>
    <property type="project" value="TreeGrafter"/>
</dbReference>
<dbReference type="EMBL" id="CP159342">
    <property type="protein sequence ID" value="XCH71700.1"/>
    <property type="molecule type" value="Genomic_DNA"/>
</dbReference>
<keyword evidence="6" id="KW-0378">Hydrolase</keyword>
<keyword evidence="5" id="KW-0547">Nucleotide-binding</keyword>
<dbReference type="GO" id="GO:0005886">
    <property type="term" value="C:plasma membrane"/>
    <property type="evidence" value="ECO:0007669"/>
    <property type="project" value="UniProtKB-SubCell"/>
</dbReference>
<dbReference type="InterPro" id="IPR007795">
    <property type="entry name" value="T7SS_EccB"/>
</dbReference>
<dbReference type="InterPro" id="IPR044857">
    <property type="entry name" value="T7SS_EccB_R1"/>
</dbReference>
<evidence type="ECO:0000256" key="1">
    <source>
        <dbReference type="ARBA" id="ARBA00004162"/>
    </source>
</evidence>
<reference evidence="11" key="1">
    <citation type="submission" date="2024-01" db="EMBL/GenBank/DDBJ databases">
        <title>The genome sequence of Micromonospora mangrovi CCTCC AA 2012012.</title>
        <authorList>
            <person name="Gao J."/>
        </authorList>
    </citation>
    <scope>NUCLEOTIDE SEQUENCE</scope>
    <source>
        <strain evidence="11">CCTCC AA 2012012</strain>
    </source>
</reference>
<evidence type="ECO:0000256" key="9">
    <source>
        <dbReference type="ARBA" id="ARBA00023136"/>
    </source>
</evidence>
<evidence type="ECO:0000256" key="10">
    <source>
        <dbReference type="SAM" id="Phobius"/>
    </source>
</evidence>
<dbReference type="GO" id="GO:0005524">
    <property type="term" value="F:ATP binding"/>
    <property type="evidence" value="ECO:0007669"/>
    <property type="project" value="UniProtKB-KW"/>
</dbReference>
<dbReference type="Gene3D" id="3.30.2390.20">
    <property type="entry name" value="Type VII secretion system EccB, repeat 1 domain"/>
    <property type="match status" value="1"/>
</dbReference>
<keyword evidence="3" id="KW-1003">Cell membrane</keyword>
<evidence type="ECO:0000256" key="2">
    <source>
        <dbReference type="ARBA" id="ARBA00008149"/>
    </source>
</evidence>
<evidence type="ECO:0000256" key="7">
    <source>
        <dbReference type="ARBA" id="ARBA00022840"/>
    </source>
</evidence>
<evidence type="ECO:0000256" key="8">
    <source>
        <dbReference type="ARBA" id="ARBA00022989"/>
    </source>
</evidence>
<dbReference type="EMBL" id="CP157762">
    <property type="protein sequence ID" value="XBP91002.1"/>
    <property type="molecule type" value="Genomic_DNA"/>
</dbReference>
<feature type="transmembrane region" description="Helical" evidence="10">
    <location>
        <begin position="38"/>
        <end position="61"/>
    </location>
</feature>
<keyword evidence="8 10" id="KW-1133">Transmembrane helix</keyword>
<dbReference type="GO" id="GO:0016787">
    <property type="term" value="F:hydrolase activity"/>
    <property type="evidence" value="ECO:0007669"/>
    <property type="project" value="UniProtKB-KW"/>
</dbReference>
<evidence type="ECO:0000256" key="5">
    <source>
        <dbReference type="ARBA" id="ARBA00022741"/>
    </source>
</evidence>
<keyword evidence="4 10" id="KW-0812">Transmembrane</keyword>
<comment type="subcellular location">
    <subcellularLocation>
        <location evidence="1">Cell membrane</location>
        <topology evidence="1">Single-pass membrane protein</topology>
    </subcellularLocation>
</comment>
<organism evidence="12">
    <name type="scientific">Micromonospora sp. CCTCC AA 2012012</name>
    <dbReference type="NCBI Taxonomy" id="3111921"/>
    <lineage>
        <taxon>Bacteria</taxon>
        <taxon>Bacillati</taxon>
        <taxon>Actinomycetota</taxon>
        <taxon>Actinomycetes</taxon>
        <taxon>Micromonosporales</taxon>
        <taxon>Micromonosporaceae</taxon>
        <taxon>Micromonospora</taxon>
    </lineage>
</organism>
<evidence type="ECO:0000313" key="12">
    <source>
        <dbReference type="EMBL" id="XCH71700.1"/>
    </source>
</evidence>
<proteinExistence type="inferred from homology"/>
<gene>
    <name evidence="12" type="primary">eccB</name>
    <name evidence="12" type="ORF">ABUL08_15100</name>
    <name evidence="11" type="ORF">VK199_15035</name>
</gene>
<evidence type="ECO:0000313" key="11">
    <source>
        <dbReference type="EMBL" id="XBP91002.1"/>
    </source>
</evidence>
<dbReference type="Gene3D" id="2.40.50.910">
    <property type="entry name" value="Type VII secretion system EccB, repeat 3 domain"/>
    <property type="match status" value="1"/>
</dbReference>
<dbReference type="AlphaFoldDB" id="A0AAU8H5E8"/>
<keyword evidence="9 10" id="KW-0472">Membrane</keyword>
<dbReference type="Pfam" id="PF05108">
    <property type="entry name" value="T7SS_ESX1_EccB"/>
    <property type="match status" value="1"/>
</dbReference>
<keyword evidence="7" id="KW-0067">ATP-binding</keyword>
<evidence type="ECO:0000256" key="3">
    <source>
        <dbReference type="ARBA" id="ARBA00022475"/>
    </source>
</evidence>
<dbReference type="NCBIfam" id="TIGR03919">
    <property type="entry name" value="T7SS_EccB"/>
    <property type="match status" value="1"/>
</dbReference>
<protein>
    <submittedName>
        <fullName evidence="12">Type VII secretion protein EccB</fullName>
    </submittedName>
</protein>
<dbReference type="RefSeq" id="WP_350930551.1">
    <property type="nucleotide sequence ID" value="NZ_CP157762.1"/>
</dbReference>
<comment type="similarity">
    <text evidence="2">Belongs to the EccB family.</text>
</comment>
<evidence type="ECO:0000256" key="6">
    <source>
        <dbReference type="ARBA" id="ARBA00022801"/>
    </source>
</evidence>
<dbReference type="InterPro" id="IPR042485">
    <property type="entry name" value="T7SS_EccB_R3"/>
</dbReference>
<name>A0AAU8H5E8_9ACTN</name>
<dbReference type="PANTHER" id="PTHR40765:SF2">
    <property type="entry name" value="ESX-2 SECRETION SYSTEM ATPASE ECCB2"/>
    <property type="match status" value="1"/>
</dbReference>
<evidence type="ECO:0000256" key="4">
    <source>
        <dbReference type="ARBA" id="ARBA00022692"/>
    </source>
</evidence>
<reference evidence="12" key="2">
    <citation type="submission" date="2024-06" db="EMBL/GenBank/DDBJ databases">
        <title>Micromonospora mangrovi CCTCC AA 2012012 genome sequences.</title>
        <authorList>
            <person name="Gao J."/>
        </authorList>
    </citation>
    <scope>NUCLEOTIDE SEQUENCE</scope>
    <source>
        <strain evidence="12">CCTCC AA 2012012</strain>
    </source>
</reference>
<accession>A0AAU8H5E8</accession>
<sequence length="458" mass="46629">MASRRDQLHSYQFMNQRVISAFVMRETDPAQSPLRRGVGALFGGLMVAVLICAGFGIYGILTRVGTDRWKAEGSVVVERETGASFVYRGGRLNPTLNFASAKLAAGRPNPQVFQVAAKSLAGVPRGVTIGIPGAPTSLPDVGRKAGLPWTVCAVPGDRPRSVLLVASGGPAGTGLGDRGLLVKDAALGMDYLVWHGRKHLLQDSRTTVPALFGVVRSTPVGTAWLNALPSGVDIAAVPVADRDKLSDKVPGRRNGDVLITATGSGDQYYLVLKDGLRPITKLQQTVLNARFPGTPIPVTVNIATQLPVSGPAGGDDSATQPPAVPPALAGTNPGETVCAVTRTAAGPPTVSVGAAATALAGAVPTAATDPNGRALADAVLVPAGRFELVRVPGSGGYVVVTDLGIRYAVPNADALGMLGYPAAAAVDVPTALVGLMPAGVTLDPAAAANPVAGLPRTG</sequence>